<protein>
    <submittedName>
        <fullName evidence="1">Uncharacterized protein</fullName>
    </submittedName>
</protein>
<dbReference type="EMBL" id="JACIJF010000023">
    <property type="protein sequence ID" value="MBB5712696.1"/>
    <property type="molecule type" value="Genomic_DNA"/>
</dbReference>
<accession>A0A840YSM7</accession>
<organism evidence="1 2">
    <name type="scientific">Sphingomonas xinjiangensis</name>
    <dbReference type="NCBI Taxonomy" id="643568"/>
    <lineage>
        <taxon>Bacteria</taxon>
        <taxon>Pseudomonadati</taxon>
        <taxon>Pseudomonadota</taxon>
        <taxon>Alphaproteobacteria</taxon>
        <taxon>Sphingomonadales</taxon>
        <taxon>Sphingomonadaceae</taxon>
        <taxon>Sphingomonas</taxon>
    </lineage>
</organism>
<evidence type="ECO:0000313" key="1">
    <source>
        <dbReference type="EMBL" id="MBB5712696.1"/>
    </source>
</evidence>
<dbReference type="Proteomes" id="UP000527143">
    <property type="component" value="Unassembled WGS sequence"/>
</dbReference>
<proteinExistence type="predicted"/>
<name>A0A840YSM7_9SPHN</name>
<gene>
    <name evidence="1" type="ORF">FHT02_003956</name>
</gene>
<comment type="caution">
    <text evidence="1">The sequence shown here is derived from an EMBL/GenBank/DDBJ whole genome shotgun (WGS) entry which is preliminary data.</text>
</comment>
<evidence type="ECO:0000313" key="2">
    <source>
        <dbReference type="Proteomes" id="UP000527143"/>
    </source>
</evidence>
<keyword evidence="2" id="KW-1185">Reference proteome</keyword>
<dbReference type="AlphaFoldDB" id="A0A840YSM7"/>
<reference evidence="1 2" key="1">
    <citation type="submission" date="2020-08" db="EMBL/GenBank/DDBJ databases">
        <title>Genomic Encyclopedia of Type Strains, Phase IV (KMG-IV): sequencing the most valuable type-strain genomes for metagenomic binning, comparative biology and taxonomic classification.</title>
        <authorList>
            <person name="Goeker M."/>
        </authorList>
    </citation>
    <scope>NUCLEOTIDE SEQUENCE [LARGE SCALE GENOMIC DNA]</scope>
    <source>
        <strain evidence="1 2">DSM 26736</strain>
    </source>
</reference>
<sequence length="63" mass="7074">MAEDPTFCRDRVREQREAAKPITVVNVRNRCTLSAETWERMAKRGKLIGGRQADRSIATAGAQ</sequence>